<accession>A0A0P1AC87</accession>
<evidence type="ECO:0000313" key="3">
    <source>
        <dbReference type="Proteomes" id="UP000054928"/>
    </source>
</evidence>
<reference evidence="3" key="1">
    <citation type="submission" date="2014-09" db="EMBL/GenBank/DDBJ databases">
        <authorList>
            <person name="Sharma Rahul"/>
            <person name="Thines Marco"/>
        </authorList>
    </citation>
    <scope>NUCLEOTIDE SEQUENCE [LARGE SCALE GENOMIC DNA]</scope>
</reference>
<keyword evidence="3" id="KW-1185">Reference proteome</keyword>
<feature type="region of interest" description="Disordered" evidence="1">
    <location>
        <begin position="43"/>
        <end position="68"/>
    </location>
</feature>
<proteinExistence type="predicted"/>
<dbReference type="GeneID" id="36400934"/>
<organism evidence="2 3">
    <name type="scientific">Plasmopara halstedii</name>
    <name type="common">Downy mildew of sunflower</name>
    <dbReference type="NCBI Taxonomy" id="4781"/>
    <lineage>
        <taxon>Eukaryota</taxon>
        <taxon>Sar</taxon>
        <taxon>Stramenopiles</taxon>
        <taxon>Oomycota</taxon>
        <taxon>Peronosporomycetes</taxon>
        <taxon>Peronosporales</taxon>
        <taxon>Peronosporaceae</taxon>
        <taxon>Plasmopara</taxon>
    </lineage>
</organism>
<evidence type="ECO:0000313" key="2">
    <source>
        <dbReference type="EMBL" id="CEG37825.1"/>
    </source>
</evidence>
<dbReference type="AlphaFoldDB" id="A0A0P1AC87"/>
<dbReference type="RefSeq" id="XP_024574194.1">
    <property type="nucleotide sequence ID" value="XM_024723193.1"/>
</dbReference>
<dbReference type="EMBL" id="CCYD01000291">
    <property type="protein sequence ID" value="CEG37825.1"/>
    <property type="molecule type" value="Genomic_DNA"/>
</dbReference>
<protein>
    <submittedName>
        <fullName evidence="2">Uncharacterized protein</fullName>
    </submittedName>
</protein>
<dbReference type="Proteomes" id="UP000054928">
    <property type="component" value="Unassembled WGS sequence"/>
</dbReference>
<name>A0A0P1AC87_PLAHL</name>
<evidence type="ECO:0000256" key="1">
    <source>
        <dbReference type="SAM" id="MobiDB-lite"/>
    </source>
</evidence>
<sequence length="97" mass="10778">MDEVELKLDTSVQQPLALKDETPNWQNSVTTKAFSGDKFFLDDLGMDDEQRSDEINGSPSPKRERNDEDGLLAGAVLAYVVWIDGAPDTPVRQSSHK</sequence>